<keyword evidence="2" id="KW-1185">Reference proteome</keyword>
<organism evidence="2 3">
    <name type="scientific">Camelina sativa</name>
    <name type="common">False flax</name>
    <name type="synonym">Myagrum sativum</name>
    <dbReference type="NCBI Taxonomy" id="90675"/>
    <lineage>
        <taxon>Eukaryota</taxon>
        <taxon>Viridiplantae</taxon>
        <taxon>Streptophyta</taxon>
        <taxon>Embryophyta</taxon>
        <taxon>Tracheophyta</taxon>
        <taxon>Spermatophyta</taxon>
        <taxon>Magnoliopsida</taxon>
        <taxon>eudicotyledons</taxon>
        <taxon>Gunneridae</taxon>
        <taxon>Pentapetalae</taxon>
        <taxon>rosids</taxon>
        <taxon>malvids</taxon>
        <taxon>Brassicales</taxon>
        <taxon>Brassicaceae</taxon>
        <taxon>Camelineae</taxon>
        <taxon>Camelina</taxon>
    </lineage>
</organism>
<evidence type="ECO:0000313" key="3">
    <source>
        <dbReference type="RefSeq" id="XP_019089979.1"/>
    </source>
</evidence>
<dbReference type="InterPro" id="IPR026960">
    <property type="entry name" value="RVT-Znf"/>
</dbReference>
<gene>
    <name evidence="3" type="primary">LOC109128308</name>
</gene>
<evidence type="ECO:0000259" key="1">
    <source>
        <dbReference type="Pfam" id="PF13966"/>
    </source>
</evidence>
<feature type="domain" description="Reverse transcriptase zinc-binding" evidence="1">
    <location>
        <begin position="136"/>
        <end position="194"/>
    </location>
</feature>
<protein>
    <submittedName>
        <fullName evidence="3">Uncharacterized protein LOC109128308</fullName>
    </submittedName>
</protein>
<sequence>MKEHHIKTATFWSAELHSNSSWIWRSLLNLRPLAKTLIRCQIGDGTSASFWFDRWSPLGPLIDLLGDNGPVLLGIPINAQVVAATNSHGWRLPSSRSRNPLVLSIRDHLLSVPAPSLSHGPDQFLWEVDNRSLNSFSTKKTWNQLRPSKEQQFWAKAVWFKHHVPKHAFTFWVANLDKLPVRSRLLSWGMQRKSGSLF</sequence>
<dbReference type="GeneID" id="109128308"/>
<accession>A0ABM1QT91</accession>
<dbReference type="RefSeq" id="XP_019089979.1">
    <property type="nucleotide sequence ID" value="XM_019234434.1"/>
</dbReference>
<dbReference type="Proteomes" id="UP000694864">
    <property type="component" value="Chromosome 13"/>
</dbReference>
<reference evidence="2" key="1">
    <citation type="journal article" date="2014" name="Nat. Commun.">
        <title>The emerging biofuel crop Camelina sativa retains a highly undifferentiated hexaploid genome structure.</title>
        <authorList>
            <person name="Kagale S."/>
            <person name="Koh C."/>
            <person name="Nixon J."/>
            <person name="Bollina V."/>
            <person name="Clarke W.E."/>
            <person name="Tuteja R."/>
            <person name="Spillane C."/>
            <person name="Robinson S.J."/>
            <person name="Links M.G."/>
            <person name="Clarke C."/>
            <person name="Higgins E.E."/>
            <person name="Huebert T."/>
            <person name="Sharpe A.G."/>
            <person name="Parkin I.A."/>
        </authorList>
    </citation>
    <scope>NUCLEOTIDE SEQUENCE [LARGE SCALE GENOMIC DNA]</scope>
    <source>
        <strain evidence="2">cv. DH55</strain>
    </source>
</reference>
<proteinExistence type="predicted"/>
<reference evidence="3" key="2">
    <citation type="submission" date="2025-08" db="UniProtKB">
        <authorList>
            <consortium name="RefSeq"/>
        </authorList>
    </citation>
    <scope>IDENTIFICATION</scope>
    <source>
        <tissue evidence="3">Leaf</tissue>
    </source>
</reference>
<evidence type="ECO:0000313" key="2">
    <source>
        <dbReference type="Proteomes" id="UP000694864"/>
    </source>
</evidence>
<name>A0ABM1QT91_CAMSA</name>
<dbReference type="Pfam" id="PF13966">
    <property type="entry name" value="zf-RVT"/>
    <property type="match status" value="1"/>
</dbReference>